<dbReference type="GO" id="GO:0004521">
    <property type="term" value="F:RNA endonuclease activity"/>
    <property type="evidence" value="ECO:0007669"/>
    <property type="project" value="TreeGrafter"/>
</dbReference>
<dbReference type="PATRIC" id="fig|76936.10.peg.697"/>
<evidence type="ECO:0000313" key="3">
    <source>
        <dbReference type="EMBL" id="CUU39598.1"/>
    </source>
</evidence>
<evidence type="ECO:0000313" key="6">
    <source>
        <dbReference type="Proteomes" id="UP000064525"/>
    </source>
</evidence>
<dbReference type="OrthoDB" id="7030467at2"/>
<keyword evidence="1" id="KW-1277">Toxin-antitoxin system</keyword>
<sequence>MKYKIAYSKQYKNAVKKLNKEDLSLVENLLNRLANDETLEPKYKDHKLKGSLKGLRECHIKPNLVLIYDKIEDLLILKAINVGSHSEVF</sequence>
<dbReference type="Proteomes" id="UP000064525">
    <property type="component" value="Chromosome I"/>
</dbReference>
<accession>A0A099UCF3</accession>
<organism evidence="3 6">
    <name type="scientific">Helicobacter typhlonius</name>
    <dbReference type="NCBI Taxonomy" id="76936"/>
    <lineage>
        <taxon>Bacteria</taxon>
        <taxon>Pseudomonadati</taxon>
        <taxon>Campylobacterota</taxon>
        <taxon>Epsilonproteobacteria</taxon>
        <taxon>Campylobacterales</taxon>
        <taxon>Helicobacteraceae</taxon>
        <taxon>Helicobacter</taxon>
    </lineage>
</organism>
<dbReference type="GO" id="GO:0006415">
    <property type="term" value="P:translational termination"/>
    <property type="evidence" value="ECO:0007669"/>
    <property type="project" value="TreeGrafter"/>
</dbReference>
<keyword evidence="5" id="KW-1185">Reference proteome</keyword>
<dbReference type="AlphaFoldDB" id="A0A099UCF3"/>
<reference evidence="6" key="2">
    <citation type="submission" date="2015-11" db="EMBL/GenBank/DDBJ databases">
        <authorList>
            <person name="Anvar S.Y."/>
        </authorList>
    </citation>
    <scope>NUCLEOTIDE SEQUENCE [LARGE SCALE GENOMIC DNA]</scope>
</reference>
<dbReference type="RefSeq" id="WP_034327659.1">
    <property type="nucleotide sequence ID" value="NZ_CAJTQN010000013.1"/>
</dbReference>
<dbReference type="PANTHER" id="PTHR40588:SF1">
    <property type="entry name" value="MRNA INTERFERASE TOXIN YAFQ"/>
    <property type="match status" value="1"/>
</dbReference>
<protein>
    <submittedName>
        <fullName evidence="4">Type II toxin-antitoxin system YafQ family toxin</fullName>
    </submittedName>
    <submittedName>
        <fullName evidence="3">YafQ toxin protein</fullName>
    </submittedName>
</protein>
<dbReference type="SUPFAM" id="SSF143011">
    <property type="entry name" value="RelE-like"/>
    <property type="match status" value="1"/>
</dbReference>
<reference evidence="4 5" key="1">
    <citation type="journal article" date="2014" name="Genome Announc.">
        <title>Draft genome sequences of eight enterohepatic helicobacter species isolated from both laboratory and wild rodents.</title>
        <authorList>
            <person name="Sheh A."/>
            <person name="Shen Z."/>
            <person name="Fox J.G."/>
        </authorList>
    </citation>
    <scope>NUCLEOTIDE SEQUENCE [LARGE SCALE GENOMIC DNA]</scope>
    <source>
        <strain evidence="4 5">MIT 98-6810</strain>
    </source>
</reference>
<dbReference type="STRING" id="76936.BN2458_PEG0712"/>
<dbReference type="EMBL" id="LN907858">
    <property type="protein sequence ID" value="CUU39598.1"/>
    <property type="molecule type" value="Genomic_DNA"/>
</dbReference>
<dbReference type="PANTHER" id="PTHR40588">
    <property type="entry name" value="MRNA INTERFERASE TOXIN YAFQ"/>
    <property type="match status" value="1"/>
</dbReference>
<evidence type="ECO:0000256" key="2">
    <source>
        <dbReference type="PIRSR" id="PIRSR006156-1"/>
    </source>
</evidence>
<dbReference type="KEGG" id="hty:BN2458_PEG0712"/>
<dbReference type="InterPro" id="IPR007712">
    <property type="entry name" value="RelE/ParE_toxin"/>
</dbReference>
<gene>
    <name evidence="3" type="ORF">BN2458_PEG0712</name>
    <name evidence="4" type="ORF">LS75_007890</name>
</gene>
<evidence type="ECO:0000256" key="1">
    <source>
        <dbReference type="ARBA" id="ARBA00022649"/>
    </source>
</evidence>
<reference evidence="3" key="3">
    <citation type="submission" date="2015-11" db="EMBL/GenBank/DDBJ databases">
        <authorList>
            <person name="Zhang Y."/>
            <person name="Guo Z."/>
        </authorList>
    </citation>
    <scope>NUCLEOTIDE SEQUENCE</scope>
    <source>
        <strain evidence="3">1</strain>
    </source>
</reference>
<proteinExistence type="predicted"/>
<dbReference type="InterPro" id="IPR004386">
    <property type="entry name" value="Toxin_YafQ-like"/>
</dbReference>
<name>A0A099UCF3_9HELI</name>
<dbReference type="GeneID" id="78150991"/>
<dbReference type="InterPro" id="IPR035093">
    <property type="entry name" value="RelE/ParE_toxin_dom_sf"/>
</dbReference>
<dbReference type="Pfam" id="PF15738">
    <property type="entry name" value="YafQ_toxin"/>
    <property type="match status" value="1"/>
</dbReference>
<evidence type="ECO:0000313" key="4">
    <source>
        <dbReference type="EMBL" id="TLD78101.1"/>
    </source>
</evidence>
<dbReference type="Gene3D" id="3.30.2310.20">
    <property type="entry name" value="RelE-like"/>
    <property type="match status" value="1"/>
</dbReference>
<dbReference type="PIRSF" id="PIRSF006156">
    <property type="entry name" value="YafQ"/>
    <property type="match status" value="1"/>
</dbReference>
<dbReference type="GO" id="GO:0006402">
    <property type="term" value="P:mRNA catabolic process"/>
    <property type="evidence" value="ECO:0007669"/>
    <property type="project" value="TreeGrafter"/>
</dbReference>
<dbReference type="Proteomes" id="UP000029925">
    <property type="component" value="Unassembled WGS sequence"/>
</dbReference>
<feature type="active site" description="Proton donor" evidence="2">
    <location>
        <position position="85"/>
    </location>
</feature>
<dbReference type="EMBL" id="JRPF02000010">
    <property type="protein sequence ID" value="TLD78101.1"/>
    <property type="molecule type" value="Genomic_DNA"/>
</dbReference>
<dbReference type="NCBIfam" id="TIGR02385">
    <property type="entry name" value="RelE_StbE"/>
    <property type="match status" value="1"/>
</dbReference>
<evidence type="ECO:0000313" key="5">
    <source>
        <dbReference type="Proteomes" id="UP000029925"/>
    </source>
</evidence>